<organism evidence="2 3">
    <name type="scientific">Roseivirga thermotolerans</name>
    <dbReference type="NCBI Taxonomy" id="1758176"/>
    <lineage>
        <taxon>Bacteria</taxon>
        <taxon>Pseudomonadati</taxon>
        <taxon>Bacteroidota</taxon>
        <taxon>Cytophagia</taxon>
        <taxon>Cytophagales</taxon>
        <taxon>Roseivirgaceae</taxon>
        <taxon>Roseivirga</taxon>
    </lineage>
</organism>
<dbReference type="Proteomes" id="UP000658258">
    <property type="component" value="Unassembled WGS sequence"/>
</dbReference>
<evidence type="ECO:0000313" key="3">
    <source>
        <dbReference type="Proteomes" id="UP000658258"/>
    </source>
</evidence>
<feature type="domain" description="FAD-binding" evidence="1">
    <location>
        <begin position="31"/>
        <end position="319"/>
    </location>
</feature>
<comment type="caution">
    <text evidence="2">The sequence shown here is derived from an EMBL/GenBank/DDBJ whole genome shotgun (WGS) entry which is preliminary data.</text>
</comment>
<protein>
    <submittedName>
        <fullName evidence="2">FAD-dependent oxidoreductase</fullName>
    </submittedName>
</protein>
<dbReference type="SUPFAM" id="SSF51905">
    <property type="entry name" value="FAD/NAD(P)-binding domain"/>
    <property type="match status" value="1"/>
</dbReference>
<dbReference type="EMBL" id="BNAG01000001">
    <property type="protein sequence ID" value="GHE54737.1"/>
    <property type="molecule type" value="Genomic_DNA"/>
</dbReference>
<dbReference type="InterPro" id="IPR002938">
    <property type="entry name" value="FAD-bd"/>
</dbReference>
<keyword evidence="3" id="KW-1185">Reference proteome</keyword>
<dbReference type="InterPro" id="IPR036188">
    <property type="entry name" value="FAD/NAD-bd_sf"/>
</dbReference>
<proteinExistence type="predicted"/>
<name>A0ABQ3I168_9BACT</name>
<dbReference type="RefSeq" id="WP_229838507.1">
    <property type="nucleotide sequence ID" value="NZ_BNAG01000001.1"/>
</dbReference>
<accession>A0ABQ3I168</accession>
<dbReference type="PANTHER" id="PTHR42685">
    <property type="entry name" value="GERANYLGERANYL DIPHOSPHATE REDUCTASE"/>
    <property type="match status" value="1"/>
</dbReference>
<reference evidence="3" key="1">
    <citation type="journal article" date="2019" name="Int. J. Syst. Evol. Microbiol.">
        <title>The Global Catalogue of Microorganisms (GCM) 10K type strain sequencing project: providing services to taxonomists for standard genome sequencing and annotation.</title>
        <authorList>
            <consortium name="The Broad Institute Genomics Platform"/>
            <consortium name="The Broad Institute Genome Sequencing Center for Infectious Disease"/>
            <person name="Wu L."/>
            <person name="Ma J."/>
        </authorList>
    </citation>
    <scope>NUCLEOTIDE SEQUENCE [LARGE SCALE GENOMIC DNA]</scope>
    <source>
        <strain evidence="3">CGMCC 1.15111</strain>
    </source>
</reference>
<evidence type="ECO:0000259" key="1">
    <source>
        <dbReference type="Pfam" id="PF01494"/>
    </source>
</evidence>
<dbReference type="PRINTS" id="PR00420">
    <property type="entry name" value="RNGMNOXGNASE"/>
</dbReference>
<sequence>MNIKLKPKSNRYFSFYLSGRYNRGTDRVLKEIVIIGGGLSGLISAIELNRAGFSVRLFEKKKYPFHRVCGEYISNEVLPYMKRSGLLPKSVEPAQINRFEFTSIKGKSLRLPLDLGGFGLSRYTLDQHLAHLAIEEGVQLIQQVGVVSCEFEEEQFRLQTSDGQELTAPLVIGAYGKRSLLDTRLQRSFIHQKTDFLGVKYHIRTDFPRDQISLHNFEGGYCGISAIENGTYNLCYMGSRDRLKKYGSIEAMEQAVLFKNPFLRSIFLYSDFVLEKPEVINAFSFAPKKPIEKHILMAGDAAGLITPLCGNGMAMAIHSGKILSDLVAKHWPHSTLQRPLLEREYTHVWSALFRKRLWVGRKTQQLFGSTWSSELAVNAMKHLPFLAKAIMRNTHGKPF</sequence>
<dbReference type="PANTHER" id="PTHR42685:SF22">
    <property type="entry name" value="CONDITIONED MEDIUM FACTOR RECEPTOR 1"/>
    <property type="match status" value="1"/>
</dbReference>
<gene>
    <name evidence="2" type="ORF">GCM10011340_06770</name>
</gene>
<evidence type="ECO:0000313" key="2">
    <source>
        <dbReference type="EMBL" id="GHE54737.1"/>
    </source>
</evidence>
<dbReference type="Gene3D" id="3.50.50.60">
    <property type="entry name" value="FAD/NAD(P)-binding domain"/>
    <property type="match status" value="1"/>
</dbReference>
<dbReference type="Pfam" id="PF01494">
    <property type="entry name" value="FAD_binding_3"/>
    <property type="match status" value="1"/>
</dbReference>
<dbReference type="InterPro" id="IPR050407">
    <property type="entry name" value="Geranylgeranyl_reductase"/>
</dbReference>